<dbReference type="Proteomes" id="UP000030661">
    <property type="component" value="Unassembled WGS sequence"/>
</dbReference>
<dbReference type="EMBL" id="DF820466">
    <property type="protein sequence ID" value="GAK57954.1"/>
    <property type="molecule type" value="Genomic_DNA"/>
</dbReference>
<name>A0A081C049_VECG1</name>
<protein>
    <submittedName>
        <fullName evidence="1">Uncharacterized protein</fullName>
    </submittedName>
</protein>
<organism evidence="1">
    <name type="scientific">Vecturithrix granuli</name>
    <dbReference type="NCBI Taxonomy" id="1499967"/>
    <lineage>
        <taxon>Bacteria</taxon>
        <taxon>Candidatus Moduliflexota</taxon>
        <taxon>Candidatus Vecturitrichia</taxon>
        <taxon>Candidatus Vecturitrichales</taxon>
        <taxon>Candidatus Vecturitrichaceae</taxon>
        <taxon>Candidatus Vecturithrix</taxon>
    </lineage>
</organism>
<sequence>MIKSSSKKINIFGRSEPVYMVDQQQQRAFQDQILHIRRHGHTIQKPFLKKLQQHGIYIASALFGDLLEVILN</sequence>
<evidence type="ECO:0000313" key="1">
    <source>
        <dbReference type="EMBL" id="GAK57954.1"/>
    </source>
</evidence>
<accession>A0A081C049</accession>
<dbReference type="AlphaFoldDB" id="A0A081C049"/>
<keyword evidence="2" id="KW-1185">Reference proteome</keyword>
<proteinExistence type="predicted"/>
<evidence type="ECO:0000313" key="2">
    <source>
        <dbReference type="Proteomes" id="UP000030661"/>
    </source>
</evidence>
<reference evidence="1" key="1">
    <citation type="journal article" date="2015" name="PeerJ">
        <title>First genomic representation of candidate bacterial phylum KSB3 points to enhanced environmental sensing as a trigger of wastewater bulking.</title>
        <authorList>
            <person name="Sekiguchi Y."/>
            <person name="Ohashi A."/>
            <person name="Parks D.H."/>
            <person name="Yamauchi T."/>
            <person name="Tyson G.W."/>
            <person name="Hugenholtz P."/>
        </authorList>
    </citation>
    <scope>NUCLEOTIDE SEQUENCE [LARGE SCALE GENOMIC DNA]</scope>
</reference>
<dbReference type="HOGENOM" id="CLU_2714143_0_0_0"/>
<gene>
    <name evidence="1" type="ORF">U27_04926</name>
</gene>